<protein>
    <submittedName>
        <fullName evidence="3">Uncharacterized protein</fullName>
    </submittedName>
</protein>
<evidence type="ECO:0000313" key="4">
    <source>
        <dbReference type="Proteomes" id="UP000023152"/>
    </source>
</evidence>
<comment type="caution">
    <text evidence="3">The sequence shown here is derived from an EMBL/GenBank/DDBJ whole genome shotgun (WGS) entry which is preliminary data.</text>
</comment>
<accession>X6MUH8</accession>
<dbReference type="EMBL" id="ASPP01016237">
    <property type="protein sequence ID" value="ETO17643.1"/>
    <property type="molecule type" value="Genomic_DNA"/>
</dbReference>
<sequence>MYWNVSTSTNDSSQKLTGQSRLFGSSLWDDSPFETSRSASKDKKKNQPKVLHSIVHIFTPFAHYLYNAYIYYIHILIMITIKEMQLRPTPENITQVWEEVKKNLLSKDIEILQVIETQEFRDTLYESFVFLEALEGRYIEKRKQEYNKTKVDPQSLPLEISSQSEQIQSQSQSEEKENEQKEENTKTEAEAETEVDGQAISDWKDFQLSSVQLTTVPFFFLKKKKIKML</sequence>
<gene>
    <name evidence="3" type="ORF">RFI_19678</name>
</gene>
<dbReference type="Proteomes" id="UP000023152">
    <property type="component" value="Unassembled WGS sequence"/>
</dbReference>
<reference evidence="3 4" key="1">
    <citation type="journal article" date="2013" name="Curr. Biol.">
        <title>The Genome of the Foraminiferan Reticulomyxa filosa.</title>
        <authorList>
            <person name="Glockner G."/>
            <person name="Hulsmann N."/>
            <person name="Schleicher M."/>
            <person name="Noegel A.A."/>
            <person name="Eichinger L."/>
            <person name="Gallinger C."/>
            <person name="Pawlowski J."/>
            <person name="Sierra R."/>
            <person name="Euteneuer U."/>
            <person name="Pillet L."/>
            <person name="Moustafa A."/>
            <person name="Platzer M."/>
            <person name="Groth M."/>
            <person name="Szafranski K."/>
            <person name="Schliwa M."/>
        </authorList>
    </citation>
    <scope>NUCLEOTIDE SEQUENCE [LARGE SCALE GENOMIC DNA]</scope>
</reference>
<proteinExistence type="predicted"/>
<evidence type="ECO:0000256" key="1">
    <source>
        <dbReference type="SAM" id="MobiDB-lite"/>
    </source>
</evidence>
<feature type="compositionally biased region" description="Basic and acidic residues" evidence="1">
    <location>
        <begin position="173"/>
        <end position="189"/>
    </location>
</feature>
<feature type="transmembrane region" description="Helical" evidence="2">
    <location>
        <begin position="61"/>
        <end position="81"/>
    </location>
</feature>
<evidence type="ECO:0000313" key="3">
    <source>
        <dbReference type="EMBL" id="ETO17643.1"/>
    </source>
</evidence>
<feature type="compositionally biased region" description="Low complexity" evidence="1">
    <location>
        <begin position="161"/>
        <end position="172"/>
    </location>
</feature>
<keyword evidence="4" id="KW-1185">Reference proteome</keyword>
<feature type="region of interest" description="Disordered" evidence="1">
    <location>
        <begin position="161"/>
        <end position="195"/>
    </location>
</feature>
<keyword evidence="2" id="KW-1133">Transmembrane helix</keyword>
<dbReference type="AlphaFoldDB" id="X6MUH8"/>
<evidence type="ECO:0000256" key="2">
    <source>
        <dbReference type="SAM" id="Phobius"/>
    </source>
</evidence>
<name>X6MUH8_RETFI</name>
<keyword evidence="2" id="KW-0812">Transmembrane</keyword>
<organism evidence="3 4">
    <name type="scientific">Reticulomyxa filosa</name>
    <dbReference type="NCBI Taxonomy" id="46433"/>
    <lineage>
        <taxon>Eukaryota</taxon>
        <taxon>Sar</taxon>
        <taxon>Rhizaria</taxon>
        <taxon>Retaria</taxon>
        <taxon>Foraminifera</taxon>
        <taxon>Monothalamids</taxon>
        <taxon>Reticulomyxidae</taxon>
        <taxon>Reticulomyxa</taxon>
    </lineage>
</organism>
<keyword evidence="2" id="KW-0472">Membrane</keyword>